<dbReference type="Gene3D" id="1.10.10.410">
    <property type="match status" value="1"/>
</dbReference>
<dbReference type="PANTHER" id="PTHR28055">
    <property type="entry name" value="ALTERED INHERITANCE OF MITOCHONDRIA PROTEIN 41, MITOCHONDRIAL"/>
    <property type="match status" value="1"/>
</dbReference>
<dbReference type="GeneID" id="60059885"/>
<evidence type="ECO:0000313" key="1">
    <source>
        <dbReference type="EMBL" id="MTK22844.1"/>
    </source>
</evidence>
<dbReference type="Proteomes" id="UP000487649">
    <property type="component" value="Unassembled WGS sequence"/>
</dbReference>
<dbReference type="InterPro" id="IPR019004">
    <property type="entry name" value="YqeY/Aim41"/>
</dbReference>
<sequence length="150" mass="16832">MALLDQLNADMKEAMKAKEKDRLSVIRMLKASLQNEAIHLGVTDLNEDQELTVLSREVKQRRDSLKEFKEAAREDLAAKIEQELTYVNAYLPAQLTEEELKQIISETAKMINAEKPSDMGKLMGAVVPKTKGRTDGALVSKLVKAYLSQE</sequence>
<dbReference type="SUPFAM" id="SSF89095">
    <property type="entry name" value="GatB/YqeY motif"/>
    <property type="match status" value="1"/>
</dbReference>
<comment type="caution">
    <text evidence="1">The sequence shown here is derived from an EMBL/GenBank/DDBJ whole genome shotgun (WGS) entry which is preliminary data.</text>
</comment>
<dbReference type="GO" id="GO:0016884">
    <property type="term" value="F:carbon-nitrogen ligase activity, with glutamine as amido-N-donor"/>
    <property type="evidence" value="ECO:0007669"/>
    <property type="project" value="InterPro"/>
</dbReference>
<dbReference type="Gene3D" id="1.10.1510.10">
    <property type="entry name" value="Uncharacterised protein YqeY/AIM41 PF09424, N-terminal domain"/>
    <property type="match status" value="1"/>
</dbReference>
<dbReference type="Pfam" id="PF09424">
    <property type="entry name" value="YqeY"/>
    <property type="match status" value="1"/>
</dbReference>
<dbReference type="InterPro" id="IPR042184">
    <property type="entry name" value="YqeY/Aim41_N"/>
</dbReference>
<dbReference type="PANTHER" id="PTHR28055:SF1">
    <property type="entry name" value="ALTERED INHERITANCE OF MITOCHONDRIA PROTEIN 41, MITOCHONDRIAL"/>
    <property type="match status" value="1"/>
</dbReference>
<dbReference type="RefSeq" id="WP_006783844.1">
    <property type="nucleotide sequence ID" value="NZ_CABJBH010000032.1"/>
</dbReference>
<name>A0A173SU99_9FIRM</name>
<evidence type="ECO:0000313" key="2">
    <source>
        <dbReference type="Proteomes" id="UP000487649"/>
    </source>
</evidence>
<dbReference type="EMBL" id="WMQE01000068">
    <property type="protein sequence ID" value="MTK22844.1"/>
    <property type="molecule type" value="Genomic_DNA"/>
</dbReference>
<reference evidence="1 2" key="1">
    <citation type="journal article" date="2019" name="Nat. Med.">
        <title>A library of human gut bacterial isolates paired with longitudinal multiomics data enables mechanistic microbiome research.</title>
        <authorList>
            <person name="Poyet M."/>
            <person name="Groussin M."/>
            <person name="Gibbons S.M."/>
            <person name="Avila-Pacheco J."/>
            <person name="Jiang X."/>
            <person name="Kearney S.M."/>
            <person name="Perrotta A.R."/>
            <person name="Berdy B."/>
            <person name="Zhao S."/>
            <person name="Lieberman T.D."/>
            <person name="Swanson P.K."/>
            <person name="Smith M."/>
            <person name="Roesemann S."/>
            <person name="Alexander J.E."/>
            <person name="Rich S.A."/>
            <person name="Livny J."/>
            <person name="Vlamakis H."/>
            <person name="Clish C."/>
            <person name="Bullock K."/>
            <person name="Deik A."/>
            <person name="Scott J."/>
            <person name="Pierce K.A."/>
            <person name="Xavier R.J."/>
            <person name="Alm E.J."/>
        </authorList>
    </citation>
    <scope>NUCLEOTIDE SEQUENCE [LARGE SCALE GENOMIC DNA]</scope>
    <source>
        <strain evidence="1 2">BIOML-A198</strain>
    </source>
</reference>
<dbReference type="InterPro" id="IPR023168">
    <property type="entry name" value="GatB_Yqey_C_2"/>
</dbReference>
<protein>
    <submittedName>
        <fullName evidence="1">GatB/YqeY domain-containing protein</fullName>
    </submittedName>
</protein>
<dbReference type="OrthoDB" id="9794041at2"/>
<organism evidence="1 2">
    <name type="scientific">Turicibacter sanguinis</name>
    <dbReference type="NCBI Taxonomy" id="154288"/>
    <lineage>
        <taxon>Bacteria</taxon>
        <taxon>Bacillati</taxon>
        <taxon>Bacillota</taxon>
        <taxon>Erysipelotrichia</taxon>
        <taxon>Erysipelotrichales</taxon>
        <taxon>Turicibacteraceae</taxon>
        <taxon>Turicibacter</taxon>
    </lineage>
</organism>
<gene>
    <name evidence="1" type="ORF">GMA92_15730</name>
</gene>
<dbReference type="InterPro" id="IPR003789">
    <property type="entry name" value="Asn/Gln_tRNA_amidoTrase-B-like"/>
</dbReference>
<accession>A0A173SU99</accession>
<proteinExistence type="predicted"/>
<dbReference type="AlphaFoldDB" id="A0A173SU99"/>